<organism evidence="1 2">
    <name type="scientific">Cyclobacterium xiamenense</name>
    <dbReference type="NCBI Taxonomy" id="1297121"/>
    <lineage>
        <taxon>Bacteria</taxon>
        <taxon>Pseudomonadati</taxon>
        <taxon>Bacteroidota</taxon>
        <taxon>Cytophagia</taxon>
        <taxon>Cytophagales</taxon>
        <taxon>Cyclobacteriaceae</taxon>
        <taxon>Cyclobacterium</taxon>
    </lineage>
</organism>
<accession>A0A1H6Y4F7</accession>
<dbReference type="OrthoDB" id="9869049at2"/>
<name>A0A1H6Y4F7_9BACT</name>
<dbReference type="RefSeq" id="WP_092173459.1">
    <property type="nucleotide sequence ID" value="NZ_FNZH01000003.1"/>
</dbReference>
<evidence type="ECO:0000313" key="2">
    <source>
        <dbReference type="Proteomes" id="UP000199403"/>
    </source>
</evidence>
<protein>
    <submittedName>
        <fullName evidence="1">Uncharacterized protein</fullName>
    </submittedName>
</protein>
<keyword evidence="2" id="KW-1185">Reference proteome</keyword>
<dbReference type="EMBL" id="FNZH01000003">
    <property type="protein sequence ID" value="SEJ32010.1"/>
    <property type="molecule type" value="Genomic_DNA"/>
</dbReference>
<evidence type="ECO:0000313" key="1">
    <source>
        <dbReference type="EMBL" id="SEJ32010.1"/>
    </source>
</evidence>
<dbReference type="Proteomes" id="UP000199403">
    <property type="component" value="Unassembled WGS sequence"/>
</dbReference>
<dbReference type="AlphaFoldDB" id="A0A1H6Y4F7"/>
<reference evidence="2" key="1">
    <citation type="submission" date="2016-10" db="EMBL/GenBank/DDBJ databases">
        <authorList>
            <person name="Varghese N."/>
            <person name="Submissions S."/>
        </authorList>
    </citation>
    <scope>NUCLEOTIDE SEQUENCE [LARGE SCALE GENOMIC DNA]</scope>
    <source>
        <strain evidence="2">IBRC-M 10761</strain>
    </source>
</reference>
<proteinExistence type="predicted"/>
<gene>
    <name evidence="1" type="ORF">SAMN05192553_103230</name>
</gene>
<sequence length="88" mass="10264">MLKYTFETNTQELKTWVDPNNGNLNIQIGDEVVNIPHETGMELIAVIRQKQVMFREVDRKRLSSWSKFMEMLSGDDKNNIWSSSLSDN</sequence>